<comment type="caution">
    <text evidence="1">The sequence shown here is derived from an EMBL/GenBank/DDBJ whole genome shotgun (WGS) entry which is preliminary data.</text>
</comment>
<protein>
    <recommendedName>
        <fullName evidence="3">8-oxo-dGTP diphosphatase</fullName>
    </recommendedName>
</protein>
<accession>A0ABV9S674</accession>
<name>A0ABV9S674_9PSEU</name>
<dbReference type="SUPFAM" id="SSF55811">
    <property type="entry name" value="Nudix"/>
    <property type="match status" value="1"/>
</dbReference>
<evidence type="ECO:0008006" key="3">
    <source>
        <dbReference type="Google" id="ProtNLM"/>
    </source>
</evidence>
<reference evidence="2" key="1">
    <citation type="journal article" date="2019" name="Int. J. Syst. Evol. Microbiol.">
        <title>The Global Catalogue of Microorganisms (GCM) 10K type strain sequencing project: providing services to taxonomists for standard genome sequencing and annotation.</title>
        <authorList>
            <consortium name="The Broad Institute Genomics Platform"/>
            <consortium name="The Broad Institute Genome Sequencing Center for Infectious Disease"/>
            <person name="Wu L."/>
            <person name="Ma J."/>
        </authorList>
    </citation>
    <scope>NUCLEOTIDE SEQUENCE [LARGE SCALE GENOMIC DNA]</scope>
    <source>
        <strain evidence="2">ZS-22-S1</strain>
    </source>
</reference>
<keyword evidence="2" id="KW-1185">Reference proteome</keyword>
<dbReference type="RefSeq" id="WP_378058111.1">
    <property type="nucleotide sequence ID" value="NZ_JBHSIS010000010.1"/>
</dbReference>
<evidence type="ECO:0000313" key="1">
    <source>
        <dbReference type="EMBL" id="MFC4856131.1"/>
    </source>
</evidence>
<sequence length="154" mass="17442">MSETTIVLGAAIFRDFRLFVARRSQPPSMAGFWELPGDESTGDERATLQDLFTTEFGVALRPVDQLLTDRVLLSWRNAGNETVNAALRVWRCQFPAEITFGEGEPRPSMYRYDDVGWVPVDQLDTVGPWRDEARIAAGEVADWFLSDVQWQDAD</sequence>
<dbReference type="EMBL" id="JBHSIS010000010">
    <property type="protein sequence ID" value="MFC4856131.1"/>
    <property type="molecule type" value="Genomic_DNA"/>
</dbReference>
<organism evidence="1 2">
    <name type="scientific">Actinophytocola glycyrrhizae</name>
    <dbReference type="NCBI Taxonomy" id="2044873"/>
    <lineage>
        <taxon>Bacteria</taxon>
        <taxon>Bacillati</taxon>
        <taxon>Actinomycetota</taxon>
        <taxon>Actinomycetes</taxon>
        <taxon>Pseudonocardiales</taxon>
        <taxon>Pseudonocardiaceae</taxon>
    </lineage>
</organism>
<evidence type="ECO:0000313" key="2">
    <source>
        <dbReference type="Proteomes" id="UP001595859"/>
    </source>
</evidence>
<proteinExistence type="predicted"/>
<dbReference type="Proteomes" id="UP001595859">
    <property type="component" value="Unassembled WGS sequence"/>
</dbReference>
<dbReference type="Gene3D" id="3.90.79.10">
    <property type="entry name" value="Nucleoside Triphosphate Pyrophosphohydrolase"/>
    <property type="match status" value="1"/>
</dbReference>
<dbReference type="InterPro" id="IPR015797">
    <property type="entry name" value="NUDIX_hydrolase-like_dom_sf"/>
</dbReference>
<gene>
    <name evidence="1" type="ORF">ACFPCV_21730</name>
</gene>